<evidence type="ECO:0000313" key="9">
    <source>
        <dbReference type="Proteomes" id="UP001230268"/>
    </source>
</evidence>
<comment type="similarity">
    <text evidence="2">Belongs to the EBP2 family.</text>
</comment>
<feature type="region of interest" description="Disordered" evidence="7">
    <location>
        <begin position="166"/>
        <end position="267"/>
    </location>
</feature>
<feature type="compositionally biased region" description="Acidic residues" evidence="7">
    <location>
        <begin position="19"/>
        <end position="38"/>
    </location>
</feature>
<evidence type="ECO:0000256" key="1">
    <source>
        <dbReference type="ARBA" id="ARBA00004604"/>
    </source>
</evidence>
<feature type="compositionally biased region" description="Basic and acidic residues" evidence="7">
    <location>
        <begin position="177"/>
        <end position="206"/>
    </location>
</feature>
<gene>
    <name evidence="8" type="ORF">BgAZ_304380</name>
</gene>
<protein>
    <submittedName>
        <fullName evidence="8">Uncharacterized protein</fullName>
    </submittedName>
</protein>
<evidence type="ECO:0000256" key="4">
    <source>
        <dbReference type="ARBA" id="ARBA00023054"/>
    </source>
</evidence>
<dbReference type="InterPro" id="IPR008610">
    <property type="entry name" value="Ebp2"/>
</dbReference>
<dbReference type="EMBL" id="JAVEPI010000003">
    <property type="protein sequence ID" value="KAK1442920.1"/>
    <property type="molecule type" value="Genomic_DNA"/>
</dbReference>
<organism evidence="8 9">
    <name type="scientific">Babesia gibsoni</name>
    <dbReference type="NCBI Taxonomy" id="33632"/>
    <lineage>
        <taxon>Eukaryota</taxon>
        <taxon>Sar</taxon>
        <taxon>Alveolata</taxon>
        <taxon>Apicomplexa</taxon>
        <taxon>Aconoidasida</taxon>
        <taxon>Piroplasmida</taxon>
        <taxon>Babesiidae</taxon>
        <taxon>Babesia</taxon>
    </lineage>
</organism>
<dbReference type="GO" id="GO:0042273">
    <property type="term" value="P:ribosomal large subunit biogenesis"/>
    <property type="evidence" value="ECO:0007669"/>
    <property type="project" value="TreeGrafter"/>
</dbReference>
<comment type="caution">
    <text evidence="8">The sequence shown here is derived from an EMBL/GenBank/DDBJ whole genome shotgun (WGS) entry which is preliminary data.</text>
</comment>
<dbReference type="GO" id="GO:0030687">
    <property type="term" value="C:preribosome, large subunit precursor"/>
    <property type="evidence" value="ECO:0007669"/>
    <property type="project" value="TreeGrafter"/>
</dbReference>
<evidence type="ECO:0000256" key="5">
    <source>
        <dbReference type="ARBA" id="ARBA00023242"/>
    </source>
</evidence>
<evidence type="ECO:0000256" key="2">
    <source>
        <dbReference type="ARBA" id="ARBA00007336"/>
    </source>
</evidence>
<dbReference type="GO" id="GO:0006364">
    <property type="term" value="P:rRNA processing"/>
    <property type="evidence" value="ECO:0007669"/>
    <property type="project" value="TreeGrafter"/>
</dbReference>
<keyword evidence="5" id="KW-0539">Nucleus</keyword>
<dbReference type="AlphaFoldDB" id="A0AAD8P8X9"/>
<proteinExistence type="inferred from homology"/>
<evidence type="ECO:0000256" key="3">
    <source>
        <dbReference type="ARBA" id="ARBA00022517"/>
    </source>
</evidence>
<accession>A0AAD8P8X9</accession>
<sequence>MPIKIKQLGYCLQPGERFLDDDDLQESSDVGDESEDKDEVPIELNKEKELLDKLQEIVKRSENKASSWIEKLDVTAPSKCRSDINRNETLKVEEHFKEMALDCVKIGLKKLTKLGIPFNRPSDFYADMVKTDLQMARVVKKLSNRSNAILEKKSKQNLKVKKQFDKQVKQQQSKNKFIKEVNSLRKDRRNNEPVEKQVDRIIDKHSKTQKKGKVQPASIRTKSGNRGNKKVAKQVKKMDRKQKTKQNVKPQKHRKGKSGKRKHAKGR</sequence>
<evidence type="ECO:0000313" key="8">
    <source>
        <dbReference type="EMBL" id="KAK1442920.1"/>
    </source>
</evidence>
<dbReference type="Proteomes" id="UP001230268">
    <property type="component" value="Unassembled WGS sequence"/>
</dbReference>
<dbReference type="PANTHER" id="PTHR13028:SF0">
    <property type="entry name" value="RRNA-PROCESSING PROTEIN EBP2-RELATED"/>
    <property type="match status" value="1"/>
</dbReference>
<dbReference type="GO" id="GO:0005730">
    <property type="term" value="C:nucleolus"/>
    <property type="evidence" value="ECO:0007669"/>
    <property type="project" value="UniProtKB-SubCell"/>
</dbReference>
<feature type="compositionally biased region" description="Basic residues" evidence="7">
    <location>
        <begin position="227"/>
        <end position="267"/>
    </location>
</feature>
<evidence type="ECO:0000256" key="6">
    <source>
        <dbReference type="SAM" id="Coils"/>
    </source>
</evidence>
<keyword evidence="3" id="KW-0690">Ribosome biogenesis</keyword>
<reference evidence="8" key="1">
    <citation type="submission" date="2023-08" db="EMBL/GenBank/DDBJ databases">
        <title>Draft sequence of the Babesia gibsoni genome.</title>
        <authorList>
            <person name="Yamagishi J.Y."/>
            <person name="Xuan X.X."/>
        </authorList>
    </citation>
    <scope>NUCLEOTIDE SEQUENCE</scope>
    <source>
        <strain evidence="8">Azabu</strain>
    </source>
</reference>
<comment type="subcellular location">
    <subcellularLocation>
        <location evidence="1">Nucleus</location>
        <location evidence="1">Nucleolus</location>
    </subcellularLocation>
</comment>
<feature type="coiled-coil region" evidence="6">
    <location>
        <begin position="44"/>
        <end position="71"/>
    </location>
</feature>
<dbReference type="Pfam" id="PF05890">
    <property type="entry name" value="Ebp2"/>
    <property type="match status" value="1"/>
</dbReference>
<evidence type="ECO:0000256" key="7">
    <source>
        <dbReference type="SAM" id="MobiDB-lite"/>
    </source>
</evidence>
<dbReference type="GO" id="GO:0034399">
    <property type="term" value="C:nuclear periphery"/>
    <property type="evidence" value="ECO:0007669"/>
    <property type="project" value="TreeGrafter"/>
</dbReference>
<keyword evidence="4 6" id="KW-0175">Coiled coil</keyword>
<dbReference type="PANTHER" id="PTHR13028">
    <property type="entry name" value="RRNA PROCESSING PROTEIN EBNA1-BINDING PROTEIN-RELATED"/>
    <property type="match status" value="1"/>
</dbReference>
<feature type="region of interest" description="Disordered" evidence="7">
    <location>
        <begin position="17"/>
        <end position="39"/>
    </location>
</feature>
<keyword evidence="9" id="KW-1185">Reference proteome</keyword>
<name>A0AAD8P8X9_BABGI</name>